<dbReference type="SUPFAM" id="SSF50891">
    <property type="entry name" value="Cyclophilin-like"/>
    <property type="match status" value="1"/>
</dbReference>
<evidence type="ECO:0000256" key="1">
    <source>
        <dbReference type="ARBA" id="ARBA00023110"/>
    </source>
</evidence>
<dbReference type="PANTHER" id="PTHR45625">
    <property type="entry name" value="PEPTIDYL-PROLYL CIS-TRANS ISOMERASE-RELATED"/>
    <property type="match status" value="1"/>
</dbReference>
<accession>A0A8J2XA88</accession>
<feature type="region of interest" description="Disordered" evidence="4">
    <location>
        <begin position="23"/>
        <end position="45"/>
    </location>
</feature>
<comment type="caution">
    <text evidence="6">The sequence shown here is derived from an EMBL/GenBank/DDBJ whole genome shotgun (WGS) entry which is preliminary data.</text>
</comment>
<dbReference type="AlphaFoldDB" id="A0A8J2XA88"/>
<evidence type="ECO:0000256" key="3">
    <source>
        <dbReference type="RuleBase" id="RU363019"/>
    </source>
</evidence>
<dbReference type="PANTHER" id="PTHR45625:SF4">
    <property type="entry name" value="PEPTIDYLPROLYL ISOMERASE DOMAIN AND WD REPEAT-CONTAINING PROTEIN 1"/>
    <property type="match status" value="1"/>
</dbReference>
<dbReference type="Gene3D" id="2.40.100.10">
    <property type="entry name" value="Cyclophilin-like"/>
    <property type="match status" value="1"/>
</dbReference>
<dbReference type="CDD" id="cd00317">
    <property type="entry name" value="cyclophilin"/>
    <property type="match status" value="1"/>
</dbReference>
<comment type="catalytic activity">
    <reaction evidence="3">
        <text>[protein]-peptidylproline (omega=180) = [protein]-peptidylproline (omega=0)</text>
        <dbReference type="Rhea" id="RHEA:16237"/>
        <dbReference type="Rhea" id="RHEA-COMP:10747"/>
        <dbReference type="Rhea" id="RHEA-COMP:10748"/>
        <dbReference type="ChEBI" id="CHEBI:83833"/>
        <dbReference type="ChEBI" id="CHEBI:83834"/>
        <dbReference type="EC" id="5.2.1.8"/>
    </reaction>
</comment>
<name>A0A8J2XA88_9FLAO</name>
<keyword evidence="2 3" id="KW-0413">Isomerase</keyword>
<dbReference type="InterPro" id="IPR044666">
    <property type="entry name" value="Cyclophilin_A-like"/>
</dbReference>
<dbReference type="PRINTS" id="PR00153">
    <property type="entry name" value="CSAPPISMRASE"/>
</dbReference>
<feature type="domain" description="PPIase cyclophilin-type" evidence="5">
    <location>
        <begin position="84"/>
        <end position="234"/>
    </location>
</feature>
<reference evidence="6 7" key="1">
    <citation type="journal article" date="2014" name="Int. J. Syst. Evol. Microbiol.">
        <title>Complete genome sequence of Corynebacterium casei LMG S-19264T (=DSM 44701T), isolated from a smear-ripened cheese.</title>
        <authorList>
            <consortium name="US DOE Joint Genome Institute (JGI-PGF)"/>
            <person name="Walter F."/>
            <person name="Albersmeier A."/>
            <person name="Kalinowski J."/>
            <person name="Ruckert C."/>
        </authorList>
    </citation>
    <scope>NUCLEOTIDE SEQUENCE [LARGE SCALE GENOMIC DNA]</scope>
    <source>
        <strain evidence="6 7">CGMCC 1.15295</strain>
    </source>
</reference>
<evidence type="ECO:0000256" key="4">
    <source>
        <dbReference type="SAM" id="MobiDB-lite"/>
    </source>
</evidence>
<dbReference type="Pfam" id="PF00160">
    <property type="entry name" value="Pro_isomerase"/>
    <property type="match status" value="1"/>
</dbReference>
<organism evidence="6 7">
    <name type="scientific">Aquaticitalea lipolytica</name>
    <dbReference type="NCBI Taxonomy" id="1247562"/>
    <lineage>
        <taxon>Bacteria</taxon>
        <taxon>Pseudomonadati</taxon>
        <taxon>Bacteroidota</taxon>
        <taxon>Flavobacteriia</taxon>
        <taxon>Flavobacteriales</taxon>
        <taxon>Flavobacteriaceae</taxon>
        <taxon>Aquaticitalea</taxon>
    </lineage>
</organism>
<evidence type="ECO:0000313" key="7">
    <source>
        <dbReference type="Proteomes" id="UP000598120"/>
    </source>
</evidence>
<dbReference type="RefSeq" id="WP_188606189.1">
    <property type="nucleotide sequence ID" value="NZ_BMIC01000003.1"/>
</dbReference>
<proteinExistence type="inferred from homology"/>
<dbReference type="EMBL" id="BMIC01000003">
    <property type="protein sequence ID" value="GFZ88125.1"/>
    <property type="molecule type" value="Genomic_DNA"/>
</dbReference>
<evidence type="ECO:0000259" key="5">
    <source>
        <dbReference type="PROSITE" id="PS50072"/>
    </source>
</evidence>
<dbReference type="EC" id="5.2.1.8" evidence="3"/>
<gene>
    <name evidence="6" type="ORF">GCM10011531_19570</name>
</gene>
<sequence>MRILVLICLCLLLTNCEDKQSRQKKNNSSTIDSTKTEKEITKKDSVTTETNEIPLLDDKNAIPFFQQYEKENKENKVRIYTDFGNIDILLFEETKYHRANFIFLTKQNYFSYTQFYRVINNFVIQGGNSDDYDIARKRNAIGKYLLPTDSKKGFVHDRGVVSMPSGEIENPYKLASPFEFFIVQQKGGAHHLNGDYTIFGKVIAGMDVVDTIAAQSTDEGDWPLKNIYITKVEIIK</sequence>
<evidence type="ECO:0000313" key="6">
    <source>
        <dbReference type="EMBL" id="GFZ88125.1"/>
    </source>
</evidence>
<feature type="compositionally biased region" description="Basic and acidic residues" evidence="4">
    <location>
        <begin position="34"/>
        <end position="45"/>
    </location>
</feature>
<keyword evidence="7" id="KW-1185">Reference proteome</keyword>
<dbReference type="PROSITE" id="PS50072">
    <property type="entry name" value="CSA_PPIASE_2"/>
    <property type="match status" value="1"/>
</dbReference>
<dbReference type="InterPro" id="IPR029000">
    <property type="entry name" value="Cyclophilin-like_dom_sf"/>
</dbReference>
<dbReference type="Proteomes" id="UP000598120">
    <property type="component" value="Unassembled WGS sequence"/>
</dbReference>
<dbReference type="GO" id="GO:0003755">
    <property type="term" value="F:peptidyl-prolyl cis-trans isomerase activity"/>
    <property type="evidence" value="ECO:0007669"/>
    <property type="project" value="UniProtKB-UniRule"/>
</dbReference>
<evidence type="ECO:0000256" key="2">
    <source>
        <dbReference type="ARBA" id="ARBA00023235"/>
    </source>
</evidence>
<comment type="function">
    <text evidence="3">PPIases accelerate the folding of proteins. It catalyzes the cis-trans isomerization of proline imidic peptide bonds in oligopeptides.</text>
</comment>
<protein>
    <recommendedName>
        <fullName evidence="3">Peptidyl-prolyl cis-trans isomerase</fullName>
        <shortName evidence="3">PPIase</shortName>
        <ecNumber evidence="3">5.2.1.8</ecNumber>
    </recommendedName>
</protein>
<keyword evidence="1 3" id="KW-0697">Rotamase</keyword>
<dbReference type="InterPro" id="IPR002130">
    <property type="entry name" value="Cyclophilin-type_PPIase_dom"/>
</dbReference>
<comment type="similarity">
    <text evidence="3">Belongs to the cyclophilin-type PPIase family.</text>
</comment>